<feature type="transmembrane region" description="Helical" evidence="1">
    <location>
        <begin position="190"/>
        <end position="210"/>
    </location>
</feature>
<feature type="transmembrane region" description="Helical" evidence="1">
    <location>
        <begin position="6"/>
        <end position="26"/>
    </location>
</feature>
<dbReference type="Pfam" id="PF10067">
    <property type="entry name" value="DUF2306"/>
    <property type="match status" value="1"/>
</dbReference>
<dbReference type="EMBL" id="JAACAK010000083">
    <property type="protein sequence ID" value="NIR75585.1"/>
    <property type="molecule type" value="Genomic_DNA"/>
</dbReference>
<feature type="transmembrane region" description="Helical" evidence="1">
    <location>
        <begin position="162"/>
        <end position="184"/>
    </location>
</feature>
<accession>A0AAE5CCF5</accession>
<feature type="transmembrane region" description="Helical" evidence="1">
    <location>
        <begin position="94"/>
        <end position="112"/>
    </location>
</feature>
<dbReference type="Proteomes" id="UP000702544">
    <property type="component" value="Unassembled WGS sequence"/>
</dbReference>
<proteinExistence type="predicted"/>
<keyword evidence="1" id="KW-1133">Transmembrane helix</keyword>
<keyword evidence="1" id="KW-0812">Transmembrane</keyword>
<keyword evidence="1" id="KW-0472">Membrane</keyword>
<feature type="transmembrane region" description="Helical" evidence="1">
    <location>
        <begin position="38"/>
        <end position="56"/>
    </location>
</feature>
<sequence length="254" mass="26797">MRITLLIHILAGGLALIAGFVAIYAAKGATLHRKSGTLFVYAILAMALCGIVLAVGRNAAPAMNIPAAALTLYLVVTALITVRPPAAGSRPLHLGLMLVASAVSLSSLKFGVEALADGGTRKGIPAFPFFLFGVVGLLATVGDVRVIRNGALRGAGRLARHLWRMSFALFVVTMSFFIGQAQVIPRPIRIPGLLALPVLAVLITMSYWLWRVRIRGNLRSIARFSASGPDQTTSATCEAAPASHARTLGIPERI</sequence>
<reference evidence="2 3" key="1">
    <citation type="submission" date="2020-01" db="EMBL/GenBank/DDBJ databases">
        <title>Genomes assembled from Gulf of Kutch pelagic sediment metagenomes.</title>
        <authorList>
            <person name="Chandrashekar M."/>
            <person name="Mahajan M.S."/>
            <person name="Dave K.J."/>
            <person name="Vatsa P."/>
            <person name="Nathani N.M."/>
        </authorList>
    </citation>
    <scope>NUCLEOTIDE SEQUENCE [LARGE SCALE GENOMIC DNA]</scope>
    <source>
        <strain evidence="2">KS3-K002</strain>
    </source>
</reference>
<organism evidence="2 3">
    <name type="scientific">Candidatus Kutchimonas denitrificans</name>
    <dbReference type="NCBI Taxonomy" id="3056748"/>
    <lineage>
        <taxon>Bacteria</taxon>
        <taxon>Pseudomonadati</taxon>
        <taxon>Gemmatimonadota</taxon>
        <taxon>Gemmatimonadia</taxon>
        <taxon>Candidatus Palauibacterales</taxon>
        <taxon>Candidatus Palauibacteraceae</taxon>
        <taxon>Candidatus Kutchimonas</taxon>
    </lineage>
</organism>
<feature type="transmembrane region" description="Helical" evidence="1">
    <location>
        <begin position="124"/>
        <end position="141"/>
    </location>
</feature>
<evidence type="ECO:0000313" key="2">
    <source>
        <dbReference type="EMBL" id="NIR75585.1"/>
    </source>
</evidence>
<evidence type="ECO:0000313" key="3">
    <source>
        <dbReference type="Proteomes" id="UP000702544"/>
    </source>
</evidence>
<dbReference type="AlphaFoldDB" id="A0AAE5CCF5"/>
<name>A0AAE5CCF5_9BACT</name>
<protein>
    <submittedName>
        <fullName evidence="2">DUF2306 domain-containing protein</fullName>
    </submittedName>
</protein>
<dbReference type="InterPro" id="IPR018750">
    <property type="entry name" value="DUF2306_membrane"/>
</dbReference>
<comment type="caution">
    <text evidence="2">The sequence shown here is derived from an EMBL/GenBank/DDBJ whole genome shotgun (WGS) entry which is preliminary data.</text>
</comment>
<feature type="transmembrane region" description="Helical" evidence="1">
    <location>
        <begin position="62"/>
        <end position="82"/>
    </location>
</feature>
<evidence type="ECO:0000256" key="1">
    <source>
        <dbReference type="SAM" id="Phobius"/>
    </source>
</evidence>
<gene>
    <name evidence="2" type="ORF">GWO12_10830</name>
</gene>